<name>A0A5D4K635_9BACI</name>
<evidence type="ECO:0000313" key="2">
    <source>
        <dbReference type="Proteomes" id="UP000323317"/>
    </source>
</evidence>
<proteinExistence type="predicted"/>
<accession>A0A5D4K635</accession>
<dbReference type="AlphaFoldDB" id="A0A5D4K635"/>
<gene>
    <name evidence="1" type="ORF">FZC79_21960</name>
</gene>
<evidence type="ECO:0000313" key="1">
    <source>
        <dbReference type="EMBL" id="TYR72692.1"/>
    </source>
</evidence>
<protein>
    <submittedName>
        <fullName evidence="1">Uncharacterized protein</fullName>
    </submittedName>
</protein>
<dbReference type="EMBL" id="VTEH01000028">
    <property type="protein sequence ID" value="TYR72692.1"/>
    <property type="molecule type" value="Genomic_DNA"/>
</dbReference>
<comment type="caution">
    <text evidence="1">The sequence shown here is derived from an EMBL/GenBank/DDBJ whole genome shotgun (WGS) entry which is preliminary data.</text>
</comment>
<dbReference type="RefSeq" id="WP_148948795.1">
    <property type="nucleotide sequence ID" value="NZ_JBNIKK010000018.1"/>
</dbReference>
<sequence>MRNQEDFRDVPAGGTISFQHLLIYLEQGREIEFIYMDKEYFISNTNEGRALWNGDNKMSDYFNKEDLYFTESVKWMEFL</sequence>
<dbReference type="Proteomes" id="UP000323317">
    <property type="component" value="Unassembled WGS sequence"/>
</dbReference>
<organism evidence="1 2">
    <name type="scientific">Rossellomorea vietnamensis</name>
    <dbReference type="NCBI Taxonomy" id="218284"/>
    <lineage>
        <taxon>Bacteria</taxon>
        <taxon>Bacillati</taxon>
        <taxon>Bacillota</taxon>
        <taxon>Bacilli</taxon>
        <taxon>Bacillales</taxon>
        <taxon>Bacillaceae</taxon>
        <taxon>Rossellomorea</taxon>
    </lineage>
</organism>
<reference evidence="1 2" key="1">
    <citation type="submission" date="2019-08" db="EMBL/GenBank/DDBJ databases">
        <title>Bacillus genomes from the desert of Cuatro Cienegas, Coahuila.</title>
        <authorList>
            <person name="Olmedo-Alvarez G."/>
        </authorList>
    </citation>
    <scope>NUCLEOTIDE SEQUENCE [LARGE SCALE GENOMIC DNA]</scope>
    <source>
        <strain evidence="1 2">CH40_1T</strain>
    </source>
</reference>